<feature type="transmembrane region" description="Helical" evidence="9">
    <location>
        <begin position="140"/>
        <end position="158"/>
    </location>
</feature>
<dbReference type="EMBL" id="NGAF01000007">
    <property type="protein sequence ID" value="OXR44111.1"/>
    <property type="molecule type" value="Genomic_DNA"/>
</dbReference>
<feature type="transmembrane region" description="Helical" evidence="9">
    <location>
        <begin position="447"/>
        <end position="467"/>
    </location>
</feature>
<evidence type="ECO:0000256" key="5">
    <source>
        <dbReference type="ARBA" id="ARBA00022989"/>
    </source>
</evidence>
<comment type="subcellular location">
    <subcellularLocation>
        <location evidence="1">Membrane</location>
        <topology evidence="1">Multi-pass membrane protein</topology>
    </subcellularLocation>
</comment>
<feature type="transmembrane region" description="Helical" evidence="9">
    <location>
        <begin position="350"/>
        <end position="377"/>
    </location>
</feature>
<evidence type="ECO:0000256" key="7">
    <source>
        <dbReference type="ARBA" id="ARBA00043987"/>
    </source>
</evidence>
<evidence type="ECO:0000256" key="6">
    <source>
        <dbReference type="ARBA" id="ARBA00023136"/>
    </source>
</evidence>
<dbReference type="Pfam" id="PF26314">
    <property type="entry name" value="MptA_B_family"/>
    <property type="match status" value="1"/>
</dbReference>
<name>A0A231H5I2_9NOCA</name>
<feature type="transmembrane region" description="Helical" evidence="9">
    <location>
        <begin position="96"/>
        <end position="119"/>
    </location>
</feature>
<keyword evidence="6 9" id="KW-0472">Membrane</keyword>
<dbReference type="GO" id="GO:0016757">
    <property type="term" value="F:glycosyltransferase activity"/>
    <property type="evidence" value="ECO:0007669"/>
    <property type="project" value="UniProtKB-KW"/>
</dbReference>
<dbReference type="AlphaFoldDB" id="A0A231H5I2"/>
<evidence type="ECO:0000256" key="1">
    <source>
        <dbReference type="ARBA" id="ARBA00004141"/>
    </source>
</evidence>
<reference evidence="10 11" key="1">
    <citation type="submission" date="2017-07" db="EMBL/GenBank/DDBJ databases">
        <title>First draft Genome Sequence of Nocardia cerradoensis isolated from human infection.</title>
        <authorList>
            <person name="Carrasco G."/>
        </authorList>
    </citation>
    <scope>NUCLEOTIDE SEQUENCE [LARGE SCALE GENOMIC DNA]</scope>
    <source>
        <strain evidence="10 11">CNM20130759</strain>
    </source>
</reference>
<feature type="transmembrane region" description="Helical" evidence="9">
    <location>
        <begin position="473"/>
        <end position="498"/>
    </location>
</feature>
<keyword evidence="4 9" id="KW-0812">Transmembrane</keyword>
<dbReference type="InterPro" id="IPR017822">
    <property type="entry name" value="MptA-like"/>
</dbReference>
<gene>
    <name evidence="10" type="primary">mptA</name>
    <name evidence="10" type="ORF">B7C42_03668</name>
</gene>
<evidence type="ECO:0000256" key="4">
    <source>
        <dbReference type="ARBA" id="ARBA00022692"/>
    </source>
</evidence>
<protein>
    <recommendedName>
        <fullName evidence="8">Alpha-(1-&gt;6)-mannopyranosyltransferase A</fullName>
    </recommendedName>
</protein>
<keyword evidence="2 10" id="KW-0328">Glycosyltransferase</keyword>
<feature type="transmembrane region" description="Helical" evidence="9">
    <location>
        <begin position="224"/>
        <end position="246"/>
    </location>
</feature>
<evidence type="ECO:0000256" key="3">
    <source>
        <dbReference type="ARBA" id="ARBA00022679"/>
    </source>
</evidence>
<evidence type="ECO:0000313" key="10">
    <source>
        <dbReference type="EMBL" id="OXR44111.1"/>
    </source>
</evidence>
<feature type="transmembrane region" description="Helical" evidence="9">
    <location>
        <begin position="304"/>
        <end position="330"/>
    </location>
</feature>
<dbReference type="InterPro" id="IPR049829">
    <property type="entry name" value="MptA/B-like"/>
</dbReference>
<evidence type="ECO:0000256" key="8">
    <source>
        <dbReference type="NCBIfam" id="TIGR03459"/>
    </source>
</evidence>
<accession>A0A231H5I2</accession>
<keyword evidence="11" id="KW-1185">Reference proteome</keyword>
<evidence type="ECO:0000313" key="11">
    <source>
        <dbReference type="Proteomes" id="UP000215506"/>
    </source>
</evidence>
<sequence>MPTPDTDTAPVTAPVTSTVTTVPVTAVPVPAPAVHTVRWWVRWAGDFFRSPEGHAALLGFWGAVLITFGGLGAGAVRRSDPLLEAAHLSWLRFGHGYALATIVVWLGVLSMIIAWVRLGRITIGTGARRGPGSTVTLNELRVIVGIWILPLLFAVPMFSQDVYSYLAQGALLRDGFDPYKVGPVVNPGVLLDNVSPVWTTTTAPYGPIFLLMGQAITSITGDNVVAGTIAMRLVMLPGLALMMWAVPHMTKHLGGKPTVALWLAVLNPLVLIHLIGGVHNEMLMVGLMAAGIALVLERHHAAGIVVVAIGVAIKATAGVALPFLVWIWMIHERERRAAENKGPLPHPIRTFVKIAGLGVSVFAVVFVAASAAAGVGIGWLTALSGSKKIINWLSLPTVMAHMVTWVTPLNLGEVLVWTRGLCALALVAILAWTWWRYKSSERDAVMGILIAFVAIVILSPAALPWYYSWPLALAAGFAMSTTTLMILVGLCTWLMLVFQPGGSIGLYNVWHVAAATFVAVVAALSLRKVDPLRLRADSGRPKQ</sequence>
<dbReference type="NCBIfam" id="TIGR03459">
    <property type="entry name" value="crt_membr"/>
    <property type="match status" value="1"/>
</dbReference>
<feature type="transmembrane region" description="Helical" evidence="9">
    <location>
        <begin position="258"/>
        <end position="276"/>
    </location>
</feature>
<comment type="similarity">
    <text evidence="7">Belongs to the MptA/B family.</text>
</comment>
<evidence type="ECO:0000256" key="2">
    <source>
        <dbReference type="ARBA" id="ARBA00022676"/>
    </source>
</evidence>
<keyword evidence="3 10" id="KW-0808">Transferase</keyword>
<feature type="transmembrane region" description="Helical" evidence="9">
    <location>
        <begin position="389"/>
        <end position="408"/>
    </location>
</feature>
<dbReference type="NCBIfam" id="NF038066">
    <property type="entry name" value="MptB"/>
    <property type="match status" value="1"/>
</dbReference>
<organism evidence="10 11">
    <name type="scientific">Nocardia cerradoensis</name>
    <dbReference type="NCBI Taxonomy" id="85688"/>
    <lineage>
        <taxon>Bacteria</taxon>
        <taxon>Bacillati</taxon>
        <taxon>Actinomycetota</taxon>
        <taxon>Actinomycetes</taxon>
        <taxon>Mycobacteriales</taxon>
        <taxon>Nocardiaceae</taxon>
        <taxon>Nocardia</taxon>
    </lineage>
</organism>
<dbReference type="RefSeq" id="WP_094025986.1">
    <property type="nucleotide sequence ID" value="NZ_JAAXOR010000002.1"/>
</dbReference>
<feature type="transmembrane region" description="Helical" evidence="9">
    <location>
        <begin position="414"/>
        <end position="435"/>
    </location>
</feature>
<dbReference type="GO" id="GO:0016020">
    <property type="term" value="C:membrane"/>
    <property type="evidence" value="ECO:0007669"/>
    <property type="project" value="UniProtKB-SubCell"/>
</dbReference>
<keyword evidence="5 9" id="KW-1133">Transmembrane helix</keyword>
<feature type="transmembrane region" description="Helical" evidence="9">
    <location>
        <begin position="55"/>
        <end position="76"/>
    </location>
</feature>
<feature type="transmembrane region" description="Helical" evidence="9">
    <location>
        <begin position="505"/>
        <end position="526"/>
    </location>
</feature>
<proteinExistence type="inferred from homology"/>
<dbReference type="Proteomes" id="UP000215506">
    <property type="component" value="Unassembled WGS sequence"/>
</dbReference>
<comment type="caution">
    <text evidence="10">The sequence shown here is derived from an EMBL/GenBank/DDBJ whole genome shotgun (WGS) entry which is preliminary data.</text>
</comment>
<evidence type="ECO:0000256" key="9">
    <source>
        <dbReference type="SAM" id="Phobius"/>
    </source>
</evidence>